<feature type="coiled-coil region" evidence="1">
    <location>
        <begin position="148"/>
        <end position="221"/>
    </location>
</feature>
<dbReference type="PANTHER" id="PTHR28190">
    <property type="entry name" value="NUCLEAR MIGRATION PROTEIN NUM1"/>
    <property type="match status" value="1"/>
</dbReference>
<dbReference type="GO" id="GO:0005739">
    <property type="term" value="C:mitochondrion"/>
    <property type="evidence" value="ECO:0007669"/>
    <property type="project" value="TreeGrafter"/>
</dbReference>
<feature type="compositionally biased region" description="Low complexity" evidence="2">
    <location>
        <begin position="1236"/>
        <end position="1250"/>
    </location>
</feature>
<feature type="compositionally biased region" description="Gly residues" evidence="2">
    <location>
        <begin position="1273"/>
        <end position="1291"/>
    </location>
</feature>
<dbReference type="PANTHER" id="PTHR28190:SF2">
    <property type="entry name" value="MIGRATION PROTEIN, PUTATIVE (AFU_ORTHOLOGUE AFUA_2G07730)-RELATED"/>
    <property type="match status" value="1"/>
</dbReference>
<dbReference type="GO" id="GO:0005543">
    <property type="term" value="F:phospholipid binding"/>
    <property type="evidence" value="ECO:0007669"/>
    <property type="project" value="InterPro"/>
</dbReference>
<comment type="caution">
    <text evidence="4">The sequence shown here is derived from an EMBL/GenBank/DDBJ whole genome shotgun (WGS) entry which is preliminary data.</text>
</comment>
<keyword evidence="5" id="KW-1185">Reference proteome</keyword>
<feature type="compositionally biased region" description="Basic and acidic residues" evidence="2">
    <location>
        <begin position="650"/>
        <end position="661"/>
    </location>
</feature>
<feature type="region of interest" description="Disordered" evidence="2">
    <location>
        <begin position="17"/>
        <end position="74"/>
    </location>
</feature>
<sequence length="1376" mass="149357">MADYFSEYSAFIGAKVLPSPADTPYETPGYIRSKRSSRVGSLREPSHSPPPLPPDAADHADRSREGRMSSLDPRRFTPTLHASLVSEILSLKREVEAKNALVESLETSLAGSKAENEVLVEEQALQAKDVRKAKQQLDQMEKGTYDAVAGVAQERDEARAAAEELRLKLEKSHKQTRRQDDDAVKTQEIWEREKETWDNERRQLERRVHVTETRLRALVDEMSAQQASKELQHVRIETPDDKTFKDSGVASESDTASISQSPVKTSKHHRNMSSMSFRSVRSSTSNRSFRQSRSNSRMGAATPDHVTRMNGFSLADELGIDEEDAYDIDEFENADDELDDHERARRTMESRQSSVGNELDFKAKKVLGLTTDVSISPVKTEFPKDSLDQVNTSLPPVAEVASIAAEFEYVDRGCQPSPPPSPSSTKTEVDAIPISLLRGYEPQASVGAEQTAIAIRSTSDAQTQTVVQDLQLYQPDVDNTPVVLDTQVQVDQLESARKLPYTTAATQTEIAPPERPRSSQSKRESLQLPMFVPSIAIHPPTSRPSSPRPPVLPPGTKNASTQATFSWQGTDACVQTEEIRVDKRPVKLPPHLLPAYLLPSPNLDTAPVPQDKGKNRASGGIAKILTKLPPAEQLPSPPVQSPTSDSSPDYSRRGSTTDHRSRPLRAIPLPRPVLAPLSPESSVAPHGKTDGPLNRASQYGVNKSAQTVSQLADIDNESDVSDYEDPVSDADLRDITGSIPSISRAGPPQGRFGLSEPPKVVPEDKEISPERRPTSSGSAFAAPAPSVSSSRATSNRTSTKPATKLNTYRNWHSRSPSFASMASSMTSNQSALPPYPIPTRSSSRVVQQAHSEGSASPTPFPSDPYAPGPSRPRHGRIASREKPNLRKVQSAAAIRGKTARVSPQKVKRRRRASPDLTPVQSMAFDSPAPTKFPIPDLPTPLANGPSHSYMDSQSSSRAIGTASSSIVPSTSNETALVDAIAATMVGEWMLKYIRKRKSFGIQEGSPDYVKAAGQDGTVDITGSGSRHKRWVWLSPYERTIMWDTRQPTSGAALLGKKGRKLPIQSVLDVQDNTPLPKGSDIGAAFNRSILILTPQRALKFTAVSQERHDLWMTALTFLARTSPASELPPMPIMPPVPAVPREQPSPLRRARAPSFGRASIRDSVRLAKGDRPKLPRGPSYNNSAEDEMFLDPSDLLQDTGADFPAIPRLYSNTTRHQRKRSNTSPRLPAPLGGFRSFSSSAALPTSASSSRGFVPSSTGTYKQSALSGSSYSGHGGGGAGGGVSGGGGGGSNSRPASLQSPQQANFFEAVQSTVRMEAFVDPSVRDGVLYVPAPLPPAAGIRRRQRGDSNVSIATNDRRRAGYVFDENGFDPFKGF</sequence>
<feature type="compositionally biased region" description="Polar residues" evidence="2">
    <location>
        <begin position="800"/>
        <end position="810"/>
    </location>
</feature>
<feature type="compositionally biased region" description="Low complexity" evidence="2">
    <location>
        <begin position="774"/>
        <end position="799"/>
    </location>
</feature>
<feature type="compositionally biased region" description="Low complexity" evidence="2">
    <location>
        <begin position="272"/>
        <end position="297"/>
    </location>
</feature>
<dbReference type="InterPro" id="IPR024774">
    <property type="entry name" value="PH_dom-Mcp5-type"/>
</dbReference>
<feature type="region of interest" description="Disordered" evidence="2">
    <location>
        <begin position="503"/>
        <end position="569"/>
    </location>
</feature>
<dbReference type="GO" id="GO:0000226">
    <property type="term" value="P:microtubule cytoskeleton organization"/>
    <property type="evidence" value="ECO:0007669"/>
    <property type="project" value="TreeGrafter"/>
</dbReference>
<proteinExistence type="predicted"/>
<dbReference type="SUPFAM" id="SSF50729">
    <property type="entry name" value="PH domain-like"/>
    <property type="match status" value="1"/>
</dbReference>
<feature type="compositionally biased region" description="Polar residues" evidence="2">
    <location>
        <begin position="557"/>
        <end position="569"/>
    </location>
</feature>
<reference evidence="4" key="1">
    <citation type="journal article" date="2020" name="Stud. Mycol.">
        <title>101 Dothideomycetes genomes: a test case for predicting lifestyles and emergence of pathogens.</title>
        <authorList>
            <person name="Haridas S."/>
            <person name="Albert R."/>
            <person name="Binder M."/>
            <person name="Bloem J."/>
            <person name="Labutti K."/>
            <person name="Salamov A."/>
            <person name="Andreopoulos B."/>
            <person name="Baker S."/>
            <person name="Barry K."/>
            <person name="Bills G."/>
            <person name="Bluhm B."/>
            <person name="Cannon C."/>
            <person name="Castanera R."/>
            <person name="Culley D."/>
            <person name="Daum C."/>
            <person name="Ezra D."/>
            <person name="Gonzalez J."/>
            <person name="Henrissat B."/>
            <person name="Kuo A."/>
            <person name="Liang C."/>
            <person name="Lipzen A."/>
            <person name="Lutzoni F."/>
            <person name="Magnuson J."/>
            <person name="Mondo S."/>
            <person name="Nolan M."/>
            <person name="Ohm R."/>
            <person name="Pangilinan J."/>
            <person name="Park H.-J."/>
            <person name="Ramirez L."/>
            <person name="Alfaro M."/>
            <person name="Sun H."/>
            <person name="Tritt A."/>
            <person name="Yoshinaga Y."/>
            <person name="Zwiers L.-H."/>
            <person name="Turgeon B."/>
            <person name="Goodwin S."/>
            <person name="Spatafora J."/>
            <person name="Crous P."/>
            <person name="Grigoriev I."/>
        </authorList>
    </citation>
    <scope>NUCLEOTIDE SEQUENCE</scope>
    <source>
        <strain evidence="4">CBS 116435</strain>
    </source>
</reference>
<dbReference type="GO" id="GO:0005938">
    <property type="term" value="C:cell cortex"/>
    <property type="evidence" value="ECO:0007669"/>
    <property type="project" value="InterPro"/>
</dbReference>
<evidence type="ECO:0000256" key="2">
    <source>
        <dbReference type="SAM" id="MobiDB-lite"/>
    </source>
</evidence>
<feature type="compositionally biased region" description="Acidic residues" evidence="2">
    <location>
        <begin position="714"/>
        <end position="728"/>
    </location>
</feature>
<feature type="compositionally biased region" description="Low complexity" evidence="2">
    <location>
        <begin position="952"/>
        <end position="966"/>
    </location>
</feature>
<feature type="region of interest" description="Disordered" evidence="2">
    <location>
        <begin position="229"/>
        <end position="304"/>
    </location>
</feature>
<feature type="compositionally biased region" description="Polar residues" evidence="2">
    <location>
        <begin position="839"/>
        <end position="857"/>
    </location>
</feature>
<feature type="coiled-coil region" evidence="1">
    <location>
        <begin position="88"/>
        <end position="122"/>
    </location>
</feature>
<feature type="domain" description="Pleckstrin homology" evidence="3">
    <location>
        <begin position="976"/>
        <end position="1120"/>
    </location>
</feature>
<dbReference type="OrthoDB" id="2149224at2759"/>
<evidence type="ECO:0000256" key="1">
    <source>
        <dbReference type="SAM" id="Coils"/>
    </source>
</evidence>
<dbReference type="EMBL" id="MU003772">
    <property type="protein sequence ID" value="KAF2724276.1"/>
    <property type="molecule type" value="Genomic_DNA"/>
</dbReference>
<evidence type="ECO:0000259" key="3">
    <source>
        <dbReference type="Pfam" id="PF12814"/>
    </source>
</evidence>
<dbReference type="InterPro" id="IPR053005">
    <property type="entry name" value="Nuclear_Pos-Cytoskel_Interact"/>
</dbReference>
<feature type="compositionally biased region" description="Basic and acidic residues" evidence="2">
    <location>
        <begin position="230"/>
        <end position="245"/>
    </location>
</feature>
<organism evidence="4 5">
    <name type="scientific">Polychaeton citri CBS 116435</name>
    <dbReference type="NCBI Taxonomy" id="1314669"/>
    <lineage>
        <taxon>Eukaryota</taxon>
        <taxon>Fungi</taxon>
        <taxon>Dikarya</taxon>
        <taxon>Ascomycota</taxon>
        <taxon>Pezizomycotina</taxon>
        <taxon>Dothideomycetes</taxon>
        <taxon>Dothideomycetidae</taxon>
        <taxon>Capnodiales</taxon>
        <taxon>Capnodiaceae</taxon>
        <taxon>Polychaeton</taxon>
    </lineage>
</organism>
<protein>
    <recommendedName>
        <fullName evidence="3">Pleckstrin homology domain-containing protein</fullName>
    </recommendedName>
</protein>
<evidence type="ECO:0000313" key="5">
    <source>
        <dbReference type="Proteomes" id="UP000799441"/>
    </source>
</evidence>
<keyword evidence="1" id="KW-0175">Coiled coil</keyword>
<feature type="compositionally biased region" description="Basic and acidic residues" evidence="2">
    <location>
        <begin position="761"/>
        <end position="773"/>
    </location>
</feature>
<feature type="compositionally biased region" description="Pro residues" evidence="2">
    <location>
        <begin position="1126"/>
        <end position="1138"/>
    </location>
</feature>
<feature type="compositionally biased region" description="Basic and acidic residues" evidence="2">
    <location>
        <begin position="512"/>
        <end position="525"/>
    </location>
</feature>
<feature type="region of interest" description="Disordered" evidence="2">
    <location>
        <begin position="1210"/>
        <end position="1300"/>
    </location>
</feature>
<accession>A0A9P4UT22</accession>
<feature type="compositionally biased region" description="Polar residues" evidence="2">
    <location>
        <begin position="250"/>
        <end position="264"/>
    </location>
</feature>
<dbReference type="Pfam" id="PF12814">
    <property type="entry name" value="Mcp5_PH"/>
    <property type="match status" value="1"/>
</dbReference>
<name>A0A9P4UT22_9PEZI</name>
<gene>
    <name evidence="4" type="ORF">K431DRAFT_318412</name>
</gene>
<feature type="region of interest" description="Disordered" evidence="2">
    <location>
        <begin position="1124"/>
        <end position="1187"/>
    </location>
</feature>
<dbReference type="GO" id="GO:0032065">
    <property type="term" value="P:maintenance of protein location in cell cortex"/>
    <property type="evidence" value="ECO:0007669"/>
    <property type="project" value="InterPro"/>
</dbReference>
<feature type="compositionally biased region" description="Polar residues" evidence="2">
    <location>
        <begin position="695"/>
        <end position="710"/>
    </location>
</feature>
<dbReference type="Proteomes" id="UP000799441">
    <property type="component" value="Unassembled WGS sequence"/>
</dbReference>
<feature type="compositionally biased region" description="Low complexity" evidence="2">
    <location>
        <begin position="813"/>
        <end position="827"/>
    </location>
</feature>
<dbReference type="GO" id="GO:0015631">
    <property type="term" value="F:tubulin binding"/>
    <property type="evidence" value="ECO:0007669"/>
    <property type="project" value="TreeGrafter"/>
</dbReference>
<feature type="region of interest" description="Disordered" evidence="2">
    <location>
        <begin position="596"/>
        <end position="968"/>
    </location>
</feature>
<evidence type="ECO:0000313" key="4">
    <source>
        <dbReference type="EMBL" id="KAF2724276.1"/>
    </source>
</evidence>
<feature type="compositionally biased region" description="Basic and acidic residues" evidence="2">
    <location>
        <begin position="56"/>
        <end position="74"/>
    </location>
</feature>
<feature type="compositionally biased region" description="Basic and acidic residues" evidence="2">
    <location>
        <begin position="1159"/>
        <end position="1173"/>
    </location>
</feature>
<feature type="compositionally biased region" description="Polar residues" evidence="2">
    <location>
        <begin position="1255"/>
        <end position="1266"/>
    </location>
</feature>
<feature type="compositionally biased region" description="Pro residues" evidence="2">
    <location>
        <begin position="858"/>
        <end position="870"/>
    </location>
</feature>